<dbReference type="PROSITE" id="PS50949">
    <property type="entry name" value="HTH_GNTR"/>
    <property type="match status" value="1"/>
</dbReference>
<evidence type="ECO:0000313" key="5">
    <source>
        <dbReference type="EMBL" id="KAB0677349.1"/>
    </source>
</evidence>
<dbReference type="GO" id="GO:0003700">
    <property type="term" value="F:DNA-binding transcription factor activity"/>
    <property type="evidence" value="ECO:0007669"/>
    <property type="project" value="InterPro"/>
</dbReference>
<dbReference type="InterPro" id="IPR011711">
    <property type="entry name" value="GntR_C"/>
</dbReference>
<evidence type="ECO:0000313" key="6">
    <source>
        <dbReference type="Proteomes" id="UP000432089"/>
    </source>
</evidence>
<dbReference type="AlphaFoldDB" id="A0A7V7TV79"/>
<dbReference type="InterPro" id="IPR036388">
    <property type="entry name" value="WH-like_DNA-bd_sf"/>
</dbReference>
<feature type="domain" description="HTH gntR-type" evidence="4">
    <location>
        <begin position="7"/>
        <end position="74"/>
    </location>
</feature>
<dbReference type="SMART" id="SM00895">
    <property type="entry name" value="FCD"/>
    <property type="match status" value="1"/>
</dbReference>
<reference evidence="5 6" key="1">
    <citation type="submission" date="2019-09" db="EMBL/GenBank/DDBJ databases">
        <title>YIM 132180 draft genome.</title>
        <authorList>
            <person name="Zhang K."/>
        </authorList>
    </citation>
    <scope>NUCLEOTIDE SEQUENCE [LARGE SCALE GENOMIC DNA]</scope>
    <source>
        <strain evidence="5 6">YIM 132180</strain>
    </source>
</reference>
<dbReference type="SUPFAM" id="SSF48008">
    <property type="entry name" value="GntR ligand-binding domain-like"/>
    <property type="match status" value="1"/>
</dbReference>
<dbReference type="Gene3D" id="1.10.10.10">
    <property type="entry name" value="Winged helix-like DNA-binding domain superfamily/Winged helix DNA-binding domain"/>
    <property type="match status" value="1"/>
</dbReference>
<name>A0A7V7TV79_9HYPH</name>
<dbReference type="InterPro" id="IPR000524">
    <property type="entry name" value="Tscrpt_reg_HTH_GntR"/>
</dbReference>
<keyword evidence="3" id="KW-0804">Transcription</keyword>
<evidence type="ECO:0000256" key="3">
    <source>
        <dbReference type="ARBA" id="ARBA00023163"/>
    </source>
</evidence>
<gene>
    <name evidence="5" type="ORF">F6X38_18320</name>
</gene>
<keyword evidence="6" id="KW-1185">Reference proteome</keyword>
<dbReference type="PANTHER" id="PTHR43537">
    <property type="entry name" value="TRANSCRIPTIONAL REGULATOR, GNTR FAMILY"/>
    <property type="match status" value="1"/>
</dbReference>
<keyword evidence="1" id="KW-0805">Transcription regulation</keyword>
<accession>A0A7V7TV79</accession>
<dbReference type="SMART" id="SM00345">
    <property type="entry name" value="HTH_GNTR"/>
    <property type="match status" value="1"/>
</dbReference>
<dbReference type="PANTHER" id="PTHR43537:SF45">
    <property type="entry name" value="GNTR FAMILY REGULATORY PROTEIN"/>
    <property type="match status" value="1"/>
</dbReference>
<dbReference type="Proteomes" id="UP000432089">
    <property type="component" value="Unassembled WGS sequence"/>
</dbReference>
<dbReference type="RefSeq" id="WP_150972212.1">
    <property type="nucleotide sequence ID" value="NZ_VZDO01000017.1"/>
</dbReference>
<comment type="caution">
    <text evidence="5">The sequence shown here is derived from an EMBL/GenBank/DDBJ whole genome shotgun (WGS) entry which is preliminary data.</text>
</comment>
<dbReference type="InterPro" id="IPR036390">
    <property type="entry name" value="WH_DNA-bd_sf"/>
</dbReference>
<dbReference type="Gene3D" id="1.20.120.530">
    <property type="entry name" value="GntR ligand-binding domain-like"/>
    <property type="match status" value="1"/>
</dbReference>
<protein>
    <submittedName>
        <fullName evidence="5">GntR family transcriptional regulator</fullName>
    </submittedName>
</protein>
<dbReference type="SUPFAM" id="SSF46785">
    <property type="entry name" value="Winged helix' DNA-binding domain"/>
    <property type="match status" value="1"/>
</dbReference>
<keyword evidence="2" id="KW-0238">DNA-binding</keyword>
<proteinExistence type="predicted"/>
<dbReference type="InterPro" id="IPR008920">
    <property type="entry name" value="TF_FadR/GntR_C"/>
</dbReference>
<dbReference type="Pfam" id="PF00392">
    <property type="entry name" value="GntR"/>
    <property type="match status" value="1"/>
</dbReference>
<evidence type="ECO:0000256" key="1">
    <source>
        <dbReference type="ARBA" id="ARBA00023015"/>
    </source>
</evidence>
<evidence type="ECO:0000256" key="2">
    <source>
        <dbReference type="ARBA" id="ARBA00023125"/>
    </source>
</evidence>
<organism evidence="5 6">
    <name type="scientific">Plantimonas leprariae</name>
    <dbReference type="NCBI Taxonomy" id="2615207"/>
    <lineage>
        <taxon>Bacteria</taxon>
        <taxon>Pseudomonadati</taxon>
        <taxon>Pseudomonadota</taxon>
        <taxon>Alphaproteobacteria</taxon>
        <taxon>Hyphomicrobiales</taxon>
        <taxon>Aurantimonadaceae</taxon>
        <taxon>Plantimonas</taxon>
    </lineage>
</organism>
<dbReference type="Pfam" id="PF07729">
    <property type="entry name" value="FCD"/>
    <property type="match status" value="1"/>
</dbReference>
<evidence type="ECO:0000259" key="4">
    <source>
        <dbReference type="PROSITE" id="PS50949"/>
    </source>
</evidence>
<dbReference type="EMBL" id="VZDO01000017">
    <property type="protein sequence ID" value="KAB0677349.1"/>
    <property type="molecule type" value="Genomic_DNA"/>
</dbReference>
<dbReference type="GO" id="GO:0003677">
    <property type="term" value="F:DNA binding"/>
    <property type="evidence" value="ECO:0007669"/>
    <property type="project" value="UniProtKB-KW"/>
</dbReference>
<sequence>MSRLLPTNLRDQALSLLKLRLISGDLVPGEIYSAAGLAQELGVSNSPVREAMLTLVNEGLMEAVRNRGFRVVPLSDHERRNIYDIRLLLEIPAMAQLAARRSVVEPHGKRFSALAASIVSAAGSGDIVAYLDADRQFHMGLLDLLENQHLSKIIDNLRDQSRHYGLKRLSESGQLVASAEEHAPILAAILTGDEAKTARLMRDHLQHLVGDWAG</sequence>